<name>A0A248JT09_9PROT</name>
<proteinExistence type="predicted"/>
<evidence type="ECO:0000313" key="1">
    <source>
        <dbReference type="EMBL" id="ASG21739.1"/>
    </source>
</evidence>
<keyword evidence="2" id="KW-1185">Reference proteome</keyword>
<dbReference type="InterPro" id="IPR047746">
    <property type="entry name" value="Dae2/Tae2-like"/>
</dbReference>
<protein>
    <submittedName>
        <fullName evidence="1">CHAP domain-containing protein</fullName>
    </submittedName>
</protein>
<reference evidence="1 2" key="1">
    <citation type="submission" date="2017-06" db="EMBL/GenBank/DDBJ databases">
        <title>Complete genome sequence of Nitrospirillum amazonense strain CBAmC, an endophytic nitrogen-fixing and plant growth-promoting bacterium, isolated from sugarcane.</title>
        <authorList>
            <person name="Schwab S."/>
            <person name="dos Santos Teixeira K.R."/>
            <person name="Simoes Araujo J.L."/>
            <person name="Soares Vidal M."/>
            <person name="Borges de Freitas H.R."/>
            <person name="Rivello Crivelaro A.L."/>
            <person name="Bueno de Camargo Nunes A."/>
            <person name="dos Santos C.M."/>
            <person name="Palmeira da Silva Rosa D."/>
            <person name="da Silva Padilha D."/>
            <person name="da Silva E."/>
            <person name="Araujo Terra L."/>
            <person name="Soares Mendes V."/>
            <person name="Farinelli L."/>
            <person name="Magalhaes Cruz L."/>
            <person name="Baldani J.I."/>
        </authorList>
    </citation>
    <scope>NUCLEOTIDE SEQUENCE [LARGE SCALE GENOMIC DNA]</scope>
    <source>
        <strain evidence="1 2">CBAmC</strain>
    </source>
</reference>
<gene>
    <name evidence="1" type="ORF">Y958_00705</name>
</gene>
<organism evidence="1 2">
    <name type="scientific">Nitrospirillum viridazoti CBAmc</name>
    <dbReference type="NCBI Taxonomy" id="1441467"/>
    <lineage>
        <taxon>Bacteria</taxon>
        <taxon>Pseudomonadati</taxon>
        <taxon>Pseudomonadota</taxon>
        <taxon>Alphaproteobacteria</taxon>
        <taxon>Rhodospirillales</taxon>
        <taxon>Azospirillaceae</taxon>
        <taxon>Nitrospirillum</taxon>
        <taxon>Nitrospirillum viridazoti</taxon>
    </lineage>
</organism>
<dbReference type="NCBIfam" id="NF033857">
    <property type="entry name" value="BPSL0067_fam"/>
    <property type="match status" value="1"/>
</dbReference>
<accession>A0A248JT09</accession>
<dbReference type="AlphaFoldDB" id="A0A248JT09"/>
<dbReference type="KEGG" id="nao:Y958_00705"/>
<evidence type="ECO:0000313" key="2">
    <source>
        <dbReference type="Proteomes" id="UP000197153"/>
    </source>
</evidence>
<dbReference type="RefSeq" id="WP_088872401.1">
    <property type="nucleotide sequence ID" value="NZ_CP022110.1"/>
</dbReference>
<dbReference type="Proteomes" id="UP000197153">
    <property type="component" value="Chromosome 1"/>
</dbReference>
<sequence>MPFVAIGYTANPKAPVGKWVCTRTSALGPYDTPPPDDTRHNPDYCGQCVSYVTQVCPSLPVRTGLWRRGDIVKGNKNIVAGTVIATFDSNGHYDGHAAIYDHQTDDGIYVYDQWITGTAPQAVSLRLILWQGRGISNTGSKFFIVEH</sequence>
<dbReference type="EMBL" id="CP022110">
    <property type="protein sequence ID" value="ASG21739.1"/>
    <property type="molecule type" value="Genomic_DNA"/>
</dbReference>